<evidence type="ECO:0000313" key="4">
    <source>
        <dbReference type="Proteomes" id="UP001073122"/>
    </source>
</evidence>
<proteinExistence type="predicted"/>
<dbReference type="Proteomes" id="UP001073122">
    <property type="component" value="Unassembled WGS sequence"/>
</dbReference>
<comment type="caution">
    <text evidence="3">The sequence shown here is derived from an EMBL/GenBank/DDBJ whole genome shotgun (WGS) entry which is preliminary data.</text>
</comment>
<evidence type="ECO:0000259" key="2">
    <source>
        <dbReference type="Pfam" id="PF18962"/>
    </source>
</evidence>
<accession>A0ABT3XSZ6</accession>
<dbReference type="NCBIfam" id="TIGR04183">
    <property type="entry name" value="Por_Secre_tail"/>
    <property type="match status" value="1"/>
</dbReference>
<keyword evidence="4" id="KW-1185">Reference proteome</keyword>
<feature type="domain" description="Secretion system C-terminal sorting" evidence="2">
    <location>
        <begin position="286"/>
        <end position="356"/>
    </location>
</feature>
<dbReference type="EMBL" id="JAOVZW010000011">
    <property type="protein sequence ID" value="MCX8524322.1"/>
    <property type="molecule type" value="Genomic_DNA"/>
</dbReference>
<sequence>MSHIDMKEILKSTLISLLFNSTHIYCQEFYVNTIAGSPSTNQVYKFNISNSTEVSQNVCTPTANMDSYTDIAIDSSNNIYYISQVGLLYKESTAISNCTYLGHFSTNPGVEYGIINSLTADSGNFLYALGGNNILFRYDINTGVFSNLGTIPNSQTAGGDLFFYENRLFLLTTTGILEINMANPSQSCPFMDIYLPKLYAGFSINYGTHSKAYILSNSINSSFQYISTLYEVDMVNKQLGNAIRTYNHNIYGAAASYNLTSTNSSCIPILSTEENNFDNDYLNVINPAKSKIICQTNLKRSEIISIRLYDNLGRLIKDFSNHKNIESLDILGIPSGNYLLTLSTKNGKTYTKKIIINH</sequence>
<protein>
    <submittedName>
        <fullName evidence="3">T9SS type A sorting domain-containing protein</fullName>
    </submittedName>
</protein>
<dbReference type="Pfam" id="PF18962">
    <property type="entry name" value="Por_Secre_tail"/>
    <property type="match status" value="1"/>
</dbReference>
<gene>
    <name evidence="3" type="ORF">OF897_10420</name>
</gene>
<dbReference type="InterPro" id="IPR011047">
    <property type="entry name" value="Quinoprotein_ADH-like_sf"/>
</dbReference>
<organism evidence="3 4">
    <name type="scientific">Chryseobacterium formosus</name>
    <dbReference type="NCBI Taxonomy" id="1537363"/>
    <lineage>
        <taxon>Bacteria</taxon>
        <taxon>Pseudomonadati</taxon>
        <taxon>Bacteroidota</taxon>
        <taxon>Flavobacteriia</taxon>
        <taxon>Flavobacteriales</taxon>
        <taxon>Weeksellaceae</taxon>
        <taxon>Chryseobacterium group</taxon>
        <taxon>Chryseobacterium</taxon>
    </lineage>
</organism>
<name>A0ABT3XSZ6_9FLAO</name>
<reference evidence="3" key="1">
    <citation type="submission" date="2022-10" db="EMBL/GenBank/DDBJ databases">
        <title>Chryseobacterium sp. nov., a novel bacterial species.</title>
        <authorList>
            <person name="Cao Y."/>
        </authorList>
    </citation>
    <scope>NUCLEOTIDE SEQUENCE</scope>
    <source>
        <strain evidence="3">CCTCC AB2015118</strain>
    </source>
</reference>
<evidence type="ECO:0000313" key="3">
    <source>
        <dbReference type="EMBL" id="MCX8524322.1"/>
    </source>
</evidence>
<evidence type="ECO:0000256" key="1">
    <source>
        <dbReference type="ARBA" id="ARBA00022729"/>
    </source>
</evidence>
<dbReference type="InterPro" id="IPR026444">
    <property type="entry name" value="Secre_tail"/>
</dbReference>
<keyword evidence="1" id="KW-0732">Signal</keyword>
<dbReference type="SUPFAM" id="SSF50998">
    <property type="entry name" value="Quinoprotein alcohol dehydrogenase-like"/>
    <property type="match status" value="1"/>
</dbReference>